<evidence type="ECO:0000313" key="1">
    <source>
        <dbReference type="EMBL" id="OGM56600.1"/>
    </source>
</evidence>
<dbReference type="EMBL" id="MGGZ01000027">
    <property type="protein sequence ID" value="OGM56600.1"/>
    <property type="molecule type" value="Genomic_DNA"/>
</dbReference>
<dbReference type="InterPro" id="IPR013368">
    <property type="entry name" value="YecD_YerC"/>
</dbReference>
<dbReference type="Pfam" id="PF01371">
    <property type="entry name" value="Trp_repressor"/>
    <property type="match status" value="1"/>
</dbReference>
<dbReference type="InterPro" id="IPR000831">
    <property type="entry name" value="Trp_repress"/>
</dbReference>
<dbReference type="PANTHER" id="PTHR40080:SF1">
    <property type="entry name" value="TRPR-LIKE PROTEIN YERC_YECD"/>
    <property type="match status" value="1"/>
</dbReference>
<name>A0A1F8AY97_9BACT</name>
<dbReference type="InterPro" id="IPR010921">
    <property type="entry name" value="Trp_repressor/repl_initiator"/>
</dbReference>
<evidence type="ECO:0008006" key="3">
    <source>
        <dbReference type="Google" id="ProtNLM"/>
    </source>
</evidence>
<evidence type="ECO:0000313" key="2">
    <source>
        <dbReference type="Proteomes" id="UP000178313"/>
    </source>
</evidence>
<proteinExistence type="predicted"/>
<sequence>MRVSLEKLHPSLQNQIIKTLAQTLVDLKDLEESETFLRSFFNENELETFAKRLSIAYWLKKGRSYTNIKQNLKVSSATIASTQSLLNKTGVLLSIKKIEAEEWANVWAEKIKKFTGKL</sequence>
<dbReference type="GO" id="GO:0043565">
    <property type="term" value="F:sequence-specific DNA binding"/>
    <property type="evidence" value="ECO:0007669"/>
    <property type="project" value="InterPro"/>
</dbReference>
<dbReference type="GO" id="GO:0003700">
    <property type="term" value="F:DNA-binding transcription factor activity"/>
    <property type="evidence" value="ECO:0007669"/>
    <property type="project" value="InterPro"/>
</dbReference>
<dbReference type="Gene3D" id="1.10.1270.10">
    <property type="entry name" value="TrpR-like"/>
    <property type="match status" value="1"/>
</dbReference>
<gene>
    <name evidence="1" type="ORF">A3E46_00915</name>
</gene>
<comment type="caution">
    <text evidence="1">The sequence shown here is derived from an EMBL/GenBank/DDBJ whole genome shotgun (WGS) entry which is preliminary data.</text>
</comment>
<organism evidence="1 2">
    <name type="scientific">Candidatus Woesebacteria bacterium RIFCSPHIGHO2_12_FULL_46_16</name>
    <dbReference type="NCBI Taxonomy" id="1802513"/>
    <lineage>
        <taxon>Bacteria</taxon>
        <taxon>Candidatus Woeseibacteriota</taxon>
    </lineage>
</organism>
<dbReference type="Proteomes" id="UP000178313">
    <property type="component" value="Unassembled WGS sequence"/>
</dbReference>
<dbReference type="STRING" id="1802513.A3E46_00915"/>
<dbReference type="SUPFAM" id="SSF48295">
    <property type="entry name" value="TrpR-like"/>
    <property type="match status" value="1"/>
</dbReference>
<dbReference type="PANTHER" id="PTHR40080">
    <property type="entry name" value="LMO1763 PROTEIN"/>
    <property type="match status" value="1"/>
</dbReference>
<dbReference type="InterPro" id="IPR038116">
    <property type="entry name" value="TrpR-like_sf"/>
</dbReference>
<accession>A0A1F8AY97</accession>
<protein>
    <recommendedName>
        <fullName evidence="3">TrpR like protein, YerC/YecD</fullName>
    </recommendedName>
</protein>
<reference evidence="1 2" key="1">
    <citation type="journal article" date="2016" name="Nat. Commun.">
        <title>Thousands of microbial genomes shed light on interconnected biogeochemical processes in an aquifer system.</title>
        <authorList>
            <person name="Anantharaman K."/>
            <person name="Brown C.T."/>
            <person name="Hug L.A."/>
            <person name="Sharon I."/>
            <person name="Castelle C.J."/>
            <person name="Probst A.J."/>
            <person name="Thomas B.C."/>
            <person name="Singh A."/>
            <person name="Wilkins M.J."/>
            <person name="Karaoz U."/>
            <person name="Brodie E.L."/>
            <person name="Williams K.H."/>
            <person name="Hubbard S.S."/>
            <person name="Banfield J.F."/>
        </authorList>
    </citation>
    <scope>NUCLEOTIDE SEQUENCE [LARGE SCALE GENOMIC DNA]</scope>
</reference>
<dbReference type="AlphaFoldDB" id="A0A1F8AY97"/>